<name>A0A1S6GKQ0_9MYCO</name>
<dbReference type="EMBL" id="KY349138">
    <property type="protein sequence ID" value="AQS22436.1"/>
    <property type="molecule type" value="Genomic_DNA"/>
</dbReference>
<organism evidence="1">
    <name type="scientific">Mycolicibacterium sp. CBMA 213</name>
    <dbReference type="NCBI Taxonomy" id="1968788"/>
    <lineage>
        <taxon>Bacteria</taxon>
        <taxon>Bacillati</taxon>
        <taxon>Actinomycetota</taxon>
        <taxon>Actinomycetes</taxon>
        <taxon>Mycobacteriales</taxon>
        <taxon>Mycobacteriaceae</taxon>
        <taxon>Mycolicibacterium</taxon>
    </lineage>
</organism>
<gene>
    <name evidence="1" type="ORF">pCBMA213_2_00072</name>
</gene>
<sequence length="102" mass="11482">MSTTDDSIDVNREFTAHTADQQVWVRVLFTGRILGVQVEPAEMRRPGGQIAARIQACSDVAYLEGQVYHRKFIQSRGASEAAWDWMASDEELAAARDRLSRL</sequence>
<dbReference type="AlphaFoldDB" id="A0A1S6GKQ0"/>
<keyword evidence="1" id="KW-0614">Plasmid</keyword>
<protein>
    <submittedName>
        <fullName evidence="1">Uncharacterized protein</fullName>
    </submittedName>
</protein>
<proteinExistence type="predicted"/>
<accession>A0A1S6GKQ0</accession>
<evidence type="ECO:0000313" key="1">
    <source>
        <dbReference type="EMBL" id="AQS22436.1"/>
    </source>
</evidence>
<geneLocation type="plasmid" evidence="1">
    <name>pCBMA213_2</name>
</geneLocation>
<dbReference type="RefSeq" id="WP_162465084.1">
    <property type="nucleotide sequence ID" value="NZ_KY349138.1"/>
</dbReference>
<reference evidence="1" key="1">
    <citation type="submission" date="2016-12" db="EMBL/GenBank/DDBJ databases">
        <title>Complete plasmid sequence carrying type IV-like and type VII secretion systems from an atypical mycobacteria strain.</title>
        <authorList>
            <person name="Morgado S."/>
            <person name="Marin M."/>
            <person name="Fonseca E."/>
            <person name="Freitas F."/>
            <person name="Vicente A.C."/>
        </authorList>
    </citation>
    <scope>NUCLEOTIDE SEQUENCE</scope>
    <source>
        <strain evidence="1">CBMA 213</strain>
        <plasmid evidence="1">pCBMA213_2</plasmid>
    </source>
</reference>